<dbReference type="GO" id="GO:0042438">
    <property type="term" value="P:melanin biosynthetic process"/>
    <property type="evidence" value="ECO:0007669"/>
    <property type="project" value="UniProtKB-KW"/>
</dbReference>
<evidence type="ECO:0000256" key="10">
    <source>
        <dbReference type="ARBA" id="ARBA00048881"/>
    </source>
</evidence>
<evidence type="ECO:0000256" key="8">
    <source>
        <dbReference type="ARBA" id="ARBA00023101"/>
    </source>
</evidence>
<dbReference type="InterPro" id="IPR002227">
    <property type="entry name" value="Tyrosinase_Cu-bd"/>
</dbReference>
<reference evidence="14" key="2">
    <citation type="submission" date="2020-02" db="EMBL/GenBank/DDBJ databases">
        <title>Identification and distribution of gene clusters putatively required for synthesis of sphingolipid metabolism inhibitors in phylogenetically diverse species of the filamentous fungus Fusarium.</title>
        <authorList>
            <person name="Kim H.-S."/>
            <person name="Busman M."/>
            <person name="Brown D.W."/>
            <person name="Divon H."/>
            <person name="Uhlig S."/>
            <person name="Proctor R.H."/>
        </authorList>
    </citation>
    <scope>NUCLEOTIDE SEQUENCE</scope>
    <source>
        <strain evidence="14">NRRL 25174</strain>
    </source>
</reference>
<sequence length="716" mass="81501">MVTFSGKTFPITGIPADVELKTKTIPFAPGLPSRHDISEYFPSDDPLRKKQWTLMVLAMERFKALGVENMLSYFQVAGIHGYPMQSWDGAEPPPRDPVDPDSLPPGANPYPGYCQHNTITFPTWHRPYMLLFEQLIWNHMKDIISEWHLDSALAEEWGSAADTWRLPYWDWARKQKFNQKYSLPEVTILPLITIYPPKHPNGLIDVTNPFYEFKNPETENGKPRAFGNMPEGKTDWNVPDNPDGNLPWSQCTATSRYGIKSEDGKTFTGLNGVNNFLEANAIFSQFDENWYNPFRDGKKDQFKPPGTLADAVNRLFSSKYTDTRNTFASTKWWKESAQNVSTGYLSLEYIHNNVHNLAGGGNLTEPGVIGGYGLGHMADVPVSSFDPLFWLHHCNIDRLLAMWQALNWDAWFDEPDFLKNTGNVPDKTQDDDLLPFHAISTDDPKKGYWTSRNCQDWTKLGYQYDDLIPSQSAIGPDGLLNEEQYAIELAQHIQDIYPSTQKYYEALFKDENVPNRAFFGDHNTEDMTWNDYLINVIYDRYALKGTSYSIQFWLGGDGKDRETTFRDRENFIGQVYSFAGLEPSAEGCANCASQKDEKVLSRAQVLLTIPIISQALDERFRYIDTTKKDEVEEYLEKHLHWKFVKIGGEVRPASDFPKTTISVLKGTGKARGSALPPVYANYVPLYKPTQTKACGVKEGEGLLGVAENLNFRTFED</sequence>
<evidence type="ECO:0000256" key="4">
    <source>
        <dbReference type="ARBA" id="ARBA00022723"/>
    </source>
</evidence>
<dbReference type="GO" id="GO:0046872">
    <property type="term" value="F:metal ion binding"/>
    <property type="evidence" value="ECO:0007669"/>
    <property type="project" value="UniProtKB-KW"/>
</dbReference>
<dbReference type="Gene3D" id="2.60.310.20">
    <property type="match status" value="1"/>
</dbReference>
<dbReference type="SUPFAM" id="SSF48056">
    <property type="entry name" value="Di-copper centre-containing domain"/>
    <property type="match status" value="1"/>
</dbReference>
<dbReference type="Pfam" id="PF00264">
    <property type="entry name" value="Tyrosinase"/>
    <property type="match status" value="1"/>
</dbReference>
<evidence type="ECO:0000256" key="2">
    <source>
        <dbReference type="ARBA" id="ARBA00009928"/>
    </source>
</evidence>
<keyword evidence="6" id="KW-0186">Copper</keyword>
<keyword evidence="4" id="KW-0479">Metal-binding</keyword>
<dbReference type="InterPro" id="IPR008922">
    <property type="entry name" value="Di-copper_centre_dom_sf"/>
</dbReference>
<evidence type="ECO:0000256" key="7">
    <source>
        <dbReference type="ARBA" id="ARBA00023033"/>
    </source>
</evidence>
<comment type="caution">
    <text evidence="14">The sequence shown here is derived from an EMBL/GenBank/DDBJ whole genome shotgun (WGS) entry which is preliminary data.</text>
</comment>
<dbReference type="InterPro" id="IPR050316">
    <property type="entry name" value="Tyrosinase/Hemocyanin"/>
</dbReference>
<reference evidence="14" key="1">
    <citation type="journal article" date="2017" name="Mycologia">
        <title>Fusarium algeriense, sp. nov., a novel toxigenic crown rot pathogen of durum wheat from Algeria is nested in the Fusarium burgessii species complex.</title>
        <authorList>
            <person name="Laraba I."/>
            <person name="Keddad A."/>
            <person name="Boureghda H."/>
            <person name="Abdallah N."/>
            <person name="Vaughan M.M."/>
            <person name="Proctor R.H."/>
            <person name="Busman M."/>
            <person name="O'Donnell K."/>
        </authorList>
    </citation>
    <scope>NUCLEOTIDE SEQUENCE</scope>
    <source>
        <strain evidence="14">NRRL 25174</strain>
    </source>
</reference>
<evidence type="ECO:0000256" key="9">
    <source>
        <dbReference type="ARBA" id="ARBA00048233"/>
    </source>
</evidence>
<evidence type="ECO:0000313" key="14">
    <source>
        <dbReference type="EMBL" id="KAF4337286.1"/>
    </source>
</evidence>
<organism evidence="14 15">
    <name type="scientific">Fusarium beomiforme</name>
    <dbReference type="NCBI Taxonomy" id="44412"/>
    <lineage>
        <taxon>Eukaryota</taxon>
        <taxon>Fungi</taxon>
        <taxon>Dikarya</taxon>
        <taxon>Ascomycota</taxon>
        <taxon>Pezizomycotina</taxon>
        <taxon>Sordariomycetes</taxon>
        <taxon>Hypocreomycetidae</taxon>
        <taxon>Hypocreales</taxon>
        <taxon>Nectriaceae</taxon>
        <taxon>Fusarium</taxon>
        <taxon>Fusarium burgessii species complex</taxon>
    </lineage>
</organism>
<dbReference type="PRINTS" id="PR00092">
    <property type="entry name" value="TYROSINASE"/>
</dbReference>
<comment type="similarity">
    <text evidence="2">Belongs to the tyrosinase family.</text>
</comment>
<dbReference type="OrthoDB" id="1658288at2759"/>
<keyword evidence="7" id="KW-0503">Monooxygenase</keyword>
<dbReference type="PROSITE" id="PS00497">
    <property type="entry name" value="TYROSINASE_1"/>
    <property type="match status" value="1"/>
</dbReference>
<dbReference type="Pfam" id="PF18132">
    <property type="entry name" value="Tyrosinase_C"/>
    <property type="match status" value="1"/>
</dbReference>
<accession>A0A9P5DU41</accession>
<evidence type="ECO:0000259" key="13">
    <source>
        <dbReference type="PROSITE" id="PS00498"/>
    </source>
</evidence>
<keyword evidence="8" id="KW-0470">Melanin biosynthesis</keyword>
<dbReference type="GO" id="GO:0004503">
    <property type="term" value="F:tyrosinase activity"/>
    <property type="evidence" value="ECO:0007669"/>
    <property type="project" value="UniProtKB-EC"/>
</dbReference>
<evidence type="ECO:0000256" key="6">
    <source>
        <dbReference type="ARBA" id="ARBA00023008"/>
    </source>
</evidence>
<evidence type="ECO:0000256" key="5">
    <source>
        <dbReference type="ARBA" id="ARBA00023002"/>
    </source>
</evidence>
<dbReference type="InterPro" id="IPR041640">
    <property type="entry name" value="Tyrosinase_C"/>
</dbReference>
<dbReference type="EMBL" id="PVQB02000430">
    <property type="protein sequence ID" value="KAF4337286.1"/>
    <property type="molecule type" value="Genomic_DNA"/>
</dbReference>
<evidence type="ECO:0000256" key="1">
    <source>
        <dbReference type="ARBA" id="ARBA00001973"/>
    </source>
</evidence>
<comment type="catalytic activity">
    <reaction evidence="10">
        <text>L-tyrosine + O2 = L-dopaquinone + H2O</text>
        <dbReference type="Rhea" id="RHEA:18117"/>
        <dbReference type="ChEBI" id="CHEBI:15377"/>
        <dbReference type="ChEBI" id="CHEBI:15379"/>
        <dbReference type="ChEBI" id="CHEBI:57924"/>
        <dbReference type="ChEBI" id="CHEBI:58315"/>
        <dbReference type="EC" id="1.14.18.1"/>
    </reaction>
</comment>
<dbReference type="PROSITE" id="PS00498">
    <property type="entry name" value="TYROSINASE_2"/>
    <property type="match status" value="1"/>
</dbReference>
<evidence type="ECO:0000256" key="11">
    <source>
        <dbReference type="SAM" id="MobiDB-lite"/>
    </source>
</evidence>
<dbReference type="PANTHER" id="PTHR11474">
    <property type="entry name" value="TYROSINASE FAMILY MEMBER"/>
    <property type="match status" value="1"/>
</dbReference>
<dbReference type="EC" id="1.14.18.1" evidence="3"/>
<keyword evidence="15" id="KW-1185">Reference proteome</keyword>
<comment type="catalytic activity">
    <reaction evidence="9">
        <text>2 L-dopa + O2 = 2 L-dopaquinone + 2 H2O</text>
        <dbReference type="Rhea" id="RHEA:34287"/>
        <dbReference type="ChEBI" id="CHEBI:15377"/>
        <dbReference type="ChEBI" id="CHEBI:15379"/>
        <dbReference type="ChEBI" id="CHEBI:57504"/>
        <dbReference type="ChEBI" id="CHEBI:57924"/>
        <dbReference type="EC" id="1.14.18.1"/>
    </reaction>
</comment>
<dbReference type="Proteomes" id="UP000730481">
    <property type="component" value="Unassembled WGS sequence"/>
</dbReference>
<evidence type="ECO:0000259" key="12">
    <source>
        <dbReference type="PROSITE" id="PS00497"/>
    </source>
</evidence>
<feature type="domain" description="Tyrosinase copper-binding" evidence="13">
    <location>
        <begin position="386"/>
        <end position="397"/>
    </location>
</feature>
<feature type="domain" description="Tyrosinase copper-binding" evidence="12">
    <location>
        <begin position="116"/>
        <end position="133"/>
    </location>
</feature>
<name>A0A9P5DU41_9HYPO</name>
<proteinExistence type="inferred from homology"/>
<evidence type="ECO:0000313" key="15">
    <source>
        <dbReference type="Proteomes" id="UP000730481"/>
    </source>
</evidence>
<comment type="cofactor">
    <cofactor evidence="1">
        <name>Cu(2+)</name>
        <dbReference type="ChEBI" id="CHEBI:29036"/>
    </cofactor>
</comment>
<feature type="region of interest" description="Disordered" evidence="11">
    <location>
        <begin position="87"/>
        <end position="106"/>
    </location>
</feature>
<evidence type="ECO:0000256" key="3">
    <source>
        <dbReference type="ARBA" id="ARBA00011906"/>
    </source>
</evidence>
<dbReference type="Gene3D" id="1.10.1280.10">
    <property type="entry name" value="Di-copper center containing domain from catechol oxidase"/>
    <property type="match status" value="1"/>
</dbReference>
<dbReference type="PANTHER" id="PTHR11474:SF76">
    <property type="entry name" value="SHKT DOMAIN-CONTAINING PROTEIN"/>
    <property type="match status" value="1"/>
</dbReference>
<gene>
    <name evidence="14" type="ORF">FBEOM_8875</name>
</gene>
<dbReference type="AlphaFoldDB" id="A0A9P5DU41"/>
<protein>
    <recommendedName>
        <fullName evidence="3">tyrosinase</fullName>
        <ecNumber evidence="3">1.14.18.1</ecNumber>
    </recommendedName>
</protein>
<keyword evidence="5" id="KW-0560">Oxidoreductase</keyword>